<proteinExistence type="predicted"/>
<reference evidence="2" key="1">
    <citation type="submission" date="2023-11" db="EMBL/GenBank/DDBJ databases">
        <title>Genome assemblies of two species of porcelain crab, Petrolisthes cinctipes and Petrolisthes manimaculis (Anomura: Porcellanidae).</title>
        <authorList>
            <person name="Angst P."/>
        </authorList>
    </citation>
    <scope>NUCLEOTIDE SEQUENCE</scope>
    <source>
        <strain evidence="2">PB745_02</strain>
        <tissue evidence="2">Gill</tissue>
    </source>
</reference>
<evidence type="ECO:0000313" key="3">
    <source>
        <dbReference type="Proteomes" id="UP001292094"/>
    </source>
</evidence>
<feature type="region of interest" description="Disordered" evidence="1">
    <location>
        <begin position="158"/>
        <end position="198"/>
    </location>
</feature>
<gene>
    <name evidence="2" type="ORF">Pmani_002243</name>
</gene>
<dbReference type="EMBL" id="JAWZYT010000158">
    <property type="protein sequence ID" value="KAK4327302.1"/>
    <property type="molecule type" value="Genomic_DNA"/>
</dbReference>
<feature type="compositionally biased region" description="Low complexity" evidence="1">
    <location>
        <begin position="177"/>
        <end position="198"/>
    </location>
</feature>
<protein>
    <submittedName>
        <fullName evidence="2">Uncharacterized protein</fullName>
    </submittedName>
</protein>
<feature type="compositionally biased region" description="Acidic residues" evidence="1">
    <location>
        <begin position="158"/>
        <end position="176"/>
    </location>
</feature>
<sequence>MNLCEEENQIHNTTTQLPGATLLCPDQYCTCSQVCAVTTRAGATKSPQSPVKPLRCLDLKKGLQLTSAELRREQRSDPDLQTWREYALHGHPVGSKQNYRFQMKRGLLYLVVNDKGESSSQVVEKRNRMDYVINQDGRPRTYHANLLRLYRERKVTPEDEASVAVVEEEDHDDELPQVELPQLPQLQQRCRNQPNPIY</sequence>
<dbReference type="Proteomes" id="UP001292094">
    <property type="component" value="Unassembled WGS sequence"/>
</dbReference>
<organism evidence="2 3">
    <name type="scientific">Petrolisthes manimaculis</name>
    <dbReference type="NCBI Taxonomy" id="1843537"/>
    <lineage>
        <taxon>Eukaryota</taxon>
        <taxon>Metazoa</taxon>
        <taxon>Ecdysozoa</taxon>
        <taxon>Arthropoda</taxon>
        <taxon>Crustacea</taxon>
        <taxon>Multicrustacea</taxon>
        <taxon>Malacostraca</taxon>
        <taxon>Eumalacostraca</taxon>
        <taxon>Eucarida</taxon>
        <taxon>Decapoda</taxon>
        <taxon>Pleocyemata</taxon>
        <taxon>Anomura</taxon>
        <taxon>Galatheoidea</taxon>
        <taxon>Porcellanidae</taxon>
        <taxon>Petrolisthes</taxon>
    </lineage>
</organism>
<dbReference type="AlphaFoldDB" id="A0AAE1UKL9"/>
<evidence type="ECO:0000256" key="1">
    <source>
        <dbReference type="SAM" id="MobiDB-lite"/>
    </source>
</evidence>
<keyword evidence="3" id="KW-1185">Reference proteome</keyword>
<name>A0AAE1UKL9_9EUCA</name>
<accession>A0AAE1UKL9</accession>
<comment type="caution">
    <text evidence="2">The sequence shown here is derived from an EMBL/GenBank/DDBJ whole genome shotgun (WGS) entry which is preliminary data.</text>
</comment>
<evidence type="ECO:0000313" key="2">
    <source>
        <dbReference type="EMBL" id="KAK4327302.1"/>
    </source>
</evidence>